<accession>A0ABQ7MPF8</accession>
<keyword evidence="3" id="KW-1185">Reference proteome</keyword>
<dbReference type="SUPFAM" id="SSF56219">
    <property type="entry name" value="DNase I-like"/>
    <property type="match status" value="1"/>
</dbReference>
<name>A0ABQ7MPF8_BRACM</name>
<organism evidence="2 3">
    <name type="scientific">Brassica rapa subsp. trilocularis</name>
    <dbReference type="NCBI Taxonomy" id="1813537"/>
    <lineage>
        <taxon>Eukaryota</taxon>
        <taxon>Viridiplantae</taxon>
        <taxon>Streptophyta</taxon>
        <taxon>Embryophyta</taxon>
        <taxon>Tracheophyta</taxon>
        <taxon>Spermatophyta</taxon>
        <taxon>Magnoliopsida</taxon>
        <taxon>eudicotyledons</taxon>
        <taxon>Gunneridae</taxon>
        <taxon>Pentapetalae</taxon>
        <taxon>rosids</taxon>
        <taxon>malvids</taxon>
        <taxon>Brassicales</taxon>
        <taxon>Brassicaceae</taxon>
        <taxon>Brassiceae</taxon>
        <taxon>Brassica</taxon>
    </lineage>
</organism>
<protein>
    <recommendedName>
        <fullName evidence="1">Endonuclease/exonuclease/phosphatase domain-containing protein</fullName>
    </recommendedName>
</protein>
<sequence>MDSLEEEVLNSFFWNLRGLNDPAKHRTFTDWLYSHRPIFGALLETHIKELALPCLMSTLCRDWHYLSNHLCDDDGRIVLIWKDSAKVKLISQTKQVMTCELELPNCAPIIYSAIYASNTSDERTDLWVELLQLQSTHGLDSRPWMIGGDFNQILYPYEHSSYCHNRHSTQIWVFSDLRFYGPAHTWSNKCDVSPIAKKLDRCLTNSECITSFPNAVATFLPPAPSDHSPCLIDLVVQLPKAGTQPFRFLNYLTKHPSFLEVVTDAWLLAGSVSTDLASLCWKLKKIKRSLKILNKENFSNIQKRVNETYCLLQLAQDQGGLGVKDLHSWNLDCILKLIWMLFFRPSSVWVCWFKEVILKGDLSNYWSINTSTKNSWLVNKMIKARGHVYPLLKRRIGNGEKTRFWVDNWSSFGSLFSYLNASTSRLGIPKTANVASLFSAGHWHLPAPRTENQLALQIHLTTVELSEEEDTYEW</sequence>
<dbReference type="Proteomes" id="UP000823674">
    <property type="component" value="Chromosome A04"/>
</dbReference>
<dbReference type="PANTHER" id="PTHR33710">
    <property type="entry name" value="BNAC02G09200D PROTEIN"/>
    <property type="match status" value="1"/>
</dbReference>
<evidence type="ECO:0000313" key="3">
    <source>
        <dbReference type="Proteomes" id="UP000823674"/>
    </source>
</evidence>
<evidence type="ECO:0000313" key="2">
    <source>
        <dbReference type="EMBL" id="KAG5400567.1"/>
    </source>
</evidence>
<dbReference type="InterPro" id="IPR036691">
    <property type="entry name" value="Endo/exonu/phosph_ase_sf"/>
</dbReference>
<dbReference type="PANTHER" id="PTHR33710:SF86">
    <property type="entry name" value="VIRAL MOVEMENT PROTEIN"/>
    <property type="match status" value="1"/>
</dbReference>
<feature type="domain" description="Endonuclease/exonuclease/phosphatase" evidence="1">
    <location>
        <begin position="14"/>
        <end position="227"/>
    </location>
</feature>
<feature type="non-terminal residue" evidence="2">
    <location>
        <position position="474"/>
    </location>
</feature>
<gene>
    <name evidence="2" type="primary">A04p008890.1_BraROA</name>
    <name evidence="2" type="ORF">IGI04_015174</name>
</gene>
<evidence type="ECO:0000259" key="1">
    <source>
        <dbReference type="Pfam" id="PF03372"/>
    </source>
</evidence>
<reference evidence="2 3" key="1">
    <citation type="submission" date="2021-03" db="EMBL/GenBank/DDBJ databases">
        <authorList>
            <person name="King G.J."/>
            <person name="Bancroft I."/>
            <person name="Baten A."/>
            <person name="Bloomfield J."/>
            <person name="Borpatragohain P."/>
            <person name="He Z."/>
            <person name="Irish N."/>
            <person name="Irwin J."/>
            <person name="Liu K."/>
            <person name="Mauleon R.P."/>
            <person name="Moore J."/>
            <person name="Morris R."/>
            <person name="Ostergaard L."/>
            <person name="Wang B."/>
            <person name="Wells R."/>
        </authorList>
    </citation>
    <scope>NUCLEOTIDE SEQUENCE [LARGE SCALE GENOMIC DNA]</scope>
    <source>
        <strain evidence="2">R-o-18</strain>
        <tissue evidence="2">Leaf</tissue>
    </source>
</reference>
<dbReference type="EMBL" id="JADBGQ010000004">
    <property type="protein sequence ID" value="KAG5400567.1"/>
    <property type="molecule type" value="Genomic_DNA"/>
</dbReference>
<dbReference type="Pfam" id="PF03372">
    <property type="entry name" value="Exo_endo_phos"/>
    <property type="match status" value="1"/>
</dbReference>
<proteinExistence type="predicted"/>
<dbReference type="InterPro" id="IPR005135">
    <property type="entry name" value="Endo/exonuclease/phosphatase"/>
</dbReference>
<comment type="caution">
    <text evidence="2">The sequence shown here is derived from an EMBL/GenBank/DDBJ whole genome shotgun (WGS) entry which is preliminary data.</text>
</comment>
<dbReference type="Gene3D" id="3.60.10.10">
    <property type="entry name" value="Endonuclease/exonuclease/phosphatase"/>
    <property type="match status" value="1"/>
</dbReference>